<evidence type="ECO:0000256" key="3">
    <source>
        <dbReference type="ARBA" id="ARBA00023015"/>
    </source>
</evidence>
<dbReference type="GO" id="GO:0000160">
    <property type="term" value="P:phosphorelay signal transduction system"/>
    <property type="evidence" value="ECO:0007669"/>
    <property type="project" value="InterPro"/>
</dbReference>
<evidence type="ECO:0000313" key="8">
    <source>
        <dbReference type="EMBL" id="ADJ13455.1"/>
    </source>
</evidence>
<evidence type="ECO:0000256" key="2">
    <source>
        <dbReference type="ARBA" id="ARBA00022777"/>
    </source>
</evidence>
<protein>
    <submittedName>
        <fullName evidence="8 9">PAS/PAC sensor protein</fullName>
    </submittedName>
</protein>
<keyword evidence="3" id="KW-0805">Transcription regulation</keyword>
<dbReference type="NCBIfam" id="TIGR00229">
    <property type="entry name" value="sensory_box"/>
    <property type="match status" value="1"/>
</dbReference>
<dbReference type="PATRIC" id="fig|795797.18.peg.63"/>
<feature type="domain" description="PAS" evidence="7">
    <location>
        <begin position="255"/>
        <end position="310"/>
    </location>
</feature>
<reference evidence="8 10" key="1">
    <citation type="journal article" date="2010" name="J. Bacteriol.">
        <title>Complete genome sequence of Halalkalicoccus jeotgali B3(T), an extremely halophilic archaeon.</title>
        <authorList>
            <person name="Roh S.W."/>
            <person name="Nam Y.D."/>
            <person name="Nam S.H."/>
            <person name="Choi S.H."/>
            <person name="Park H.S."/>
            <person name="Bae J.W."/>
        </authorList>
    </citation>
    <scope>NUCLEOTIDE SEQUENCE [LARGE SCALE GENOMIC DNA]</scope>
    <source>
        <strain evidence="8">B3</strain>
        <strain evidence="10">DSM 18796 / CECT 7217 / JCM 14584 / KCTC 4019 / B3</strain>
    </source>
</reference>
<accession>D8J3W4</accession>
<dbReference type="HOGENOM" id="CLU_010057_0_0_2"/>
<comment type="caution">
    <text evidence="5">Lacks conserved residue(s) required for the propagation of feature annotation.</text>
</comment>
<dbReference type="PROSITE" id="PS50112">
    <property type="entry name" value="PAS"/>
    <property type="match status" value="1"/>
</dbReference>
<evidence type="ECO:0000256" key="4">
    <source>
        <dbReference type="ARBA" id="ARBA00023163"/>
    </source>
</evidence>
<dbReference type="InterPro" id="IPR035965">
    <property type="entry name" value="PAS-like_dom_sf"/>
</dbReference>
<dbReference type="Pfam" id="PF13185">
    <property type="entry name" value="GAF_2"/>
    <property type="match status" value="1"/>
</dbReference>
<dbReference type="eggNOG" id="arCOG02334">
    <property type="taxonomic scope" value="Archaea"/>
</dbReference>
<dbReference type="OrthoDB" id="165911at2157"/>
<organism evidence="8 10">
    <name type="scientific">Halalkalicoccus jeotgali (strain DSM 18796 / CECT 7217 / JCM 14584 / KCTC 4019 / B3)</name>
    <dbReference type="NCBI Taxonomy" id="795797"/>
    <lineage>
        <taxon>Archaea</taxon>
        <taxon>Methanobacteriati</taxon>
        <taxon>Methanobacteriota</taxon>
        <taxon>Stenosarchaea group</taxon>
        <taxon>Halobacteria</taxon>
        <taxon>Halobacteriales</taxon>
        <taxon>Halococcaceae</taxon>
        <taxon>Halalkalicoccus</taxon>
    </lineage>
</organism>
<dbReference type="InterPro" id="IPR013656">
    <property type="entry name" value="PAS_4"/>
</dbReference>
<keyword evidence="1" id="KW-0808">Transferase</keyword>
<evidence type="ECO:0000313" key="10">
    <source>
        <dbReference type="Proteomes" id="UP000000390"/>
    </source>
</evidence>
<dbReference type="SMART" id="SM00448">
    <property type="entry name" value="REC"/>
    <property type="match status" value="1"/>
</dbReference>
<dbReference type="eggNOG" id="arCOG02278">
    <property type="taxonomic scope" value="Archaea"/>
</dbReference>
<gene>
    <name evidence="8" type="ordered locus">HacjB3_00310</name>
    <name evidence="9" type="ORF">C497_19022</name>
</gene>
<dbReference type="SMART" id="SM00091">
    <property type="entry name" value="PAS"/>
    <property type="match status" value="2"/>
</dbReference>
<dbReference type="Proteomes" id="UP000000390">
    <property type="component" value="Chromosome"/>
</dbReference>
<dbReference type="CDD" id="cd00130">
    <property type="entry name" value="PAS"/>
    <property type="match status" value="1"/>
</dbReference>
<dbReference type="Proteomes" id="UP000011645">
    <property type="component" value="Unassembled WGS sequence"/>
</dbReference>
<dbReference type="InterPro" id="IPR007050">
    <property type="entry name" value="HTH_bacterioopsin"/>
</dbReference>
<dbReference type="KEGG" id="hje:HacjB3_00310"/>
<dbReference type="SUPFAM" id="SSF55781">
    <property type="entry name" value="GAF domain-like"/>
    <property type="match status" value="2"/>
</dbReference>
<dbReference type="GO" id="GO:0016301">
    <property type="term" value="F:kinase activity"/>
    <property type="evidence" value="ECO:0007669"/>
    <property type="project" value="UniProtKB-KW"/>
</dbReference>
<dbReference type="CDD" id="cd00156">
    <property type="entry name" value="REC"/>
    <property type="match status" value="1"/>
</dbReference>
<dbReference type="SUPFAM" id="SSF52172">
    <property type="entry name" value="CheY-like"/>
    <property type="match status" value="1"/>
</dbReference>
<evidence type="ECO:0000259" key="7">
    <source>
        <dbReference type="PROSITE" id="PS50112"/>
    </source>
</evidence>
<keyword evidence="4" id="KW-0804">Transcription</keyword>
<dbReference type="InterPro" id="IPR031803">
    <property type="entry name" value="BAT_GAF/HTH-assoc"/>
</dbReference>
<dbReference type="InterPro" id="IPR001789">
    <property type="entry name" value="Sig_transdc_resp-reg_receiver"/>
</dbReference>
<dbReference type="eggNOG" id="arCOG02387">
    <property type="taxonomic scope" value="Archaea"/>
</dbReference>
<dbReference type="InterPro" id="IPR011006">
    <property type="entry name" value="CheY-like_superfamily"/>
</dbReference>
<dbReference type="SUPFAM" id="SSF55785">
    <property type="entry name" value="PYP-like sensor domain (PAS domain)"/>
    <property type="match status" value="2"/>
</dbReference>
<dbReference type="InterPro" id="IPR003018">
    <property type="entry name" value="GAF"/>
</dbReference>
<keyword evidence="11" id="KW-1185">Reference proteome</keyword>
<dbReference type="eggNOG" id="arCOG02352">
    <property type="taxonomic scope" value="Archaea"/>
</dbReference>
<dbReference type="GeneID" id="9417855"/>
<dbReference type="Pfam" id="PF08448">
    <property type="entry name" value="PAS_4"/>
    <property type="match status" value="1"/>
</dbReference>
<dbReference type="InterPro" id="IPR029016">
    <property type="entry name" value="GAF-like_dom_sf"/>
</dbReference>
<dbReference type="STRING" id="795797.HacjB3_00310"/>
<sequence>MAASDTAPPRLLLVGDDGWLSTVSAALDSPRTSVASDIGEARSRLDNVPVDCVISALSPPDGSAIDLLRSIREDRPHLPVVIYARSGDEECASAAIGAGATDYLPADSTSPAELRDRAARATEIGRTREERDRRARQFEALFAGSLSATWVLDSTGRVERVNDAARAFAPDADAIGDPLWERPWIALEGRPRLREAVERAGGGDSRSLTLACAGDERAPDTVELSVEPIEGSDSLVVTALDVSERVELAEELTRSEQLHRVTLNNMTDTVLVTDDEGRFTYVCPNVHFIFGYTVSEIRELGTIEELLGPELFDPAELREKGVLTNIECTATDRAGEKHTLLVNAKRVSIQGGTTLYSCRDVTTRKQRERALSTLHGTARELLYAEGRGEVAGFVATDAADVLDTPEIGCYLFDAEANALRPAATTDAFAAGRAVEPIRPGEGPVWRAFIDGEVVVDGERLAVPLGDHGVLAAAFEDGFDALAEELADLLAATAEAALDRIEREAALRERDRELRERNDDLSRLNRINDVIRGIDGALVGAETCEGIERAVTERLASDDRYRFAWIGSPDDDGLAPGAWAGEGREYLDRVDPAGDEPAVRAARSDEAVAVDNVAADFREAPWRAAALEYGYQSVLSVPLAHEGLFYGVLSVYADRPDAFDEMTRAVFLELADTIAAALTAVKQRNALLRETVTELVYEVDSTDAPLLALAQAADCEITLEGGVRRVEDGVLAFVAVEGAPLEAVREAADDVAAIEAARPIAEREDGGVLRLRLASPFVATRLADRGATLRAFRASAEDATARLIVDVSNPTDVRAVDGAITELYPEATLLSQREQARSGPEDRSNLLDRLTDRQREAVRTAYHSGFFESPRNCSGEAVADALGISPSAFYQLNRAAQRALFGSLFDGSFTVEA</sequence>
<name>D8J3W4_HALJB</name>
<feature type="domain" description="Response regulatory" evidence="6">
    <location>
        <begin position="10"/>
        <end position="121"/>
    </location>
</feature>
<dbReference type="PANTHER" id="PTHR34236:SF1">
    <property type="entry name" value="DIMETHYL SULFOXIDE REDUCTASE TRANSCRIPTIONAL ACTIVATOR"/>
    <property type="match status" value="1"/>
</dbReference>
<evidence type="ECO:0000313" key="9">
    <source>
        <dbReference type="EMBL" id="ELY33070.1"/>
    </source>
</evidence>
<dbReference type="AlphaFoldDB" id="D8J3W4"/>
<dbReference type="EMBL" id="CP002062">
    <property type="protein sequence ID" value="ADJ13455.1"/>
    <property type="molecule type" value="Genomic_DNA"/>
</dbReference>
<proteinExistence type="predicted"/>
<evidence type="ECO:0000256" key="1">
    <source>
        <dbReference type="ARBA" id="ARBA00022679"/>
    </source>
</evidence>
<dbReference type="Gene3D" id="3.30.450.20">
    <property type="entry name" value="PAS domain"/>
    <property type="match status" value="2"/>
</dbReference>
<evidence type="ECO:0000259" key="6">
    <source>
        <dbReference type="PROSITE" id="PS50110"/>
    </source>
</evidence>
<dbReference type="Gene3D" id="3.30.450.40">
    <property type="match status" value="1"/>
</dbReference>
<dbReference type="Pfam" id="PF15915">
    <property type="entry name" value="BAT"/>
    <property type="match status" value="1"/>
</dbReference>
<dbReference type="RefSeq" id="WP_008419118.1">
    <property type="nucleotide sequence ID" value="NC_014297.1"/>
</dbReference>
<dbReference type="Pfam" id="PF00072">
    <property type="entry name" value="Response_reg"/>
    <property type="match status" value="1"/>
</dbReference>
<evidence type="ECO:0000256" key="5">
    <source>
        <dbReference type="PROSITE-ProRule" id="PRU00169"/>
    </source>
</evidence>
<evidence type="ECO:0000313" key="11">
    <source>
        <dbReference type="Proteomes" id="UP000011645"/>
    </source>
</evidence>
<dbReference type="PANTHER" id="PTHR34236">
    <property type="entry name" value="DIMETHYL SULFOXIDE REDUCTASE TRANSCRIPTIONAL ACTIVATOR"/>
    <property type="match status" value="1"/>
</dbReference>
<dbReference type="EMBL" id="AOHV01000045">
    <property type="protein sequence ID" value="ELY33070.1"/>
    <property type="molecule type" value="Genomic_DNA"/>
</dbReference>
<dbReference type="Gene3D" id="3.40.50.2300">
    <property type="match status" value="1"/>
</dbReference>
<keyword evidence="2" id="KW-0418">Kinase</keyword>
<dbReference type="PROSITE" id="PS50110">
    <property type="entry name" value="RESPONSE_REGULATORY"/>
    <property type="match status" value="1"/>
</dbReference>
<dbReference type="Pfam" id="PF04967">
    <property type="entry name" value="HTH_10"/>
    <property type="match status" value="1"/>
</dbReference>
<dbReference type="InterPro" id="IPR000014">
    <property type="entry name" value="PAS"/>
</dbReference>
<reference evidence="9 11" key="2">
    <citation type="journal article" date="2014" name="PLoS Genet.">
        <title>Phylogenetically driven sequencing of extremely halophilic archaea reveals strategies for static and dynamic osmo-response.</title>
        <authorList>
            <person name="Becker E.A."/>
            <person name="Seitzer P.M."/>
            <person name="Tritt A."/>
            <person name="Larsen D."/>
            <person name="Krusor M."/>
            <person name="Yao A.I."/>
            <person name="Wu D."/>
            <person name="Madern D."/>
            <person name="Eisen J.A."/>
            <person name="Darling A.E."/>
            <person name="Facciotti M.T."/>
        </authorList>
    </citation>
    <scope>NUCLEOTIDE SEQUENCE [LARGE SCALE GENOMIC DNA]</scope>
    <source>
        <strain evidence="9">B3</strain>
        <strain evidence="11">DSM 18796 / CECT 7217 / JCM 14584 / KCTC 4019 / B3</strain>
    </source>
</reference>